<dbReference type="Proteomes" id="UP001497457">
    <property type="component" value="Unassembled WGS sequence"/>
</dbReference>
<name>A0ABC9GZE6_9POAL</name>
<comment type="caution">
    <text evidence="1">The sequence shown here is derived from an EMBL/GenBank/DDBJ whole genome shotgun (WGS) entry which is preliminary data.</text>
</comment>
<organism evidence="1 2">
    <name type="scientific">Urochloa decumbens</name>
    <dbReference type="NCBI Taxonomy" id="240449"/>
    <lineage>
        <taxon>Eukaryota</taxon>
        <taxon>Viridiplantae</taxon>
        <taxon>Streptophyta</taxon>
        <taxon>Embryophyta</taxon>
        <taxon>Tracheophyta</taxon>
        <taxon>Spermatophyta</taxon>
        <taxon>Magnoliopsida</taxon>
        <taxon>Liliopsida</taxon>
        <taxon>Poales</taxon>
        <taxon>Poaceae</taxon>
        <taxon>PACMAD clade</taxon>
        <taxon>Panicoideae</taxon>
        <taxon>Panicodae</taxon>
        <taxon>Paniceae</taxon>
        <taxon>Melinidinae</taxon>
        <taxon>Urochloa</taxon>
    </lineage>
</organism>
<protein>
    <submittedName>
        <fullName evidence="1">Uncharacterized protein</fullName>
    </submittedName>
</protein>
<evidence type="ECO:0000313" key="1">
    <source>
        <dbReference type="EMBL" id="CAM0146606.1"/>
    </source>
</evidence>
<keyword evidence="2" id="KW-1185">Reference proteome</keyword>
<dbReference type="EMBL" id="CAXIPR030000642">
    <property type="protein sequence ID" value="CAM0146606.1"/>
    <property type="molecule type" value="Genomic_DNA"/>
</dbReference>
<sequence>MDLKTISSHADLLALQGTSDEELCVQLLMDLRLYLCPRLDFLSLVASLSLELRRVEHDLLPPLQIEEAKLDEAYLEAVLLLKNSALTLLRLAKHVKQIEEVLGLLEEGLEHALSGRIKAVGISLVDIADHVLKGIDNIVWLKAHVLFLLKLVNDLLATPVRFRSF</sequence>
<accession>A0ABC9GZE6</accession>
<reference evidence="1" key="1">
    <citation type="submission" date="2024-10" db="EMBL/GenBank/DDBJ databases">
        <authorList>
            <person name="Ryan C."/>
        </authorList>
    </citation>
    <scope>NUCLEOTIDE SEQUENCE [LARGE SCALE GENOMIC DNA]</scope>
</reference>
<evidence type="ECO:0000313" key="2">
    <source>
        <dbReference type="Proteomes" id="UP001497457"/>
    </source>
</evidence>
<gene>
    <name evidence="1" type="ORF">URODEC1_LOCUS120164</name>
</gene>
<dbReference type="AlphaFoldDB" id="A0ABC9GZE6"/>
<proteinExistence type="predicted"/>